<gene>
    <name evidence="2" type="ORF">SAY86_000312</name>
</gene>
<comment type="caution">
    <text evidence="2">The sequence shown here is derived from an EMBL/GenBank/DDBJ whole genome shotgun (WGS) entry which is preliminary data.</text>
</comment>
<dbReference type="Proteomes" id="UP001346149">
    <property type="component" value="Unassembled WGS sequence"/>
</dbReference>
<accession>A0AAN7MBN9</accession>
<organism evidence="2 3">
    <name type="scientific">Trapa natans</name>
    <name type="common">Water chestnut</name>
    <dbReference type="NCBI Taxonomy" id="22666"/>
    <lineage>
        <taxon>Eukaryota</taxon>
        <taxon>Viridiplantae</taxon>
        <taxon>Streptophyta</taxon>
        <taxon>Embryophyta</taxon>
        <taxon>Tracheophyta</taxon>
        <taxon>Spermatophyta</taxon>
        <taxon>Magnoliopsida</taxon>
        <taxon>eudicotyledons</taxon>
        <taxon>Gunneridae</taxon>
        <taxon>Pentapetalae</taxon>
        <taxon>rosids</taxon>
        <taxon>malvids</taxon>
        <taxon>Myrtales</taxon>
        <taxon>Lythraceae</taxon>
        <taxon>Trapa</taxon>
    </lineage>
</organism>
<dbReference type="AlphaFoldDB" id="A0AAN7MBN9"/>
<sequence length="233" mass="26284">MHGKRSIFDAEVYALMSFLSLVLNDYSIYFNSLREMWSWSCCAEFKWPSHETIMVSDDMLLTAYFVGRAFHKKVQTRWPAVCDPEAYFRASRGFTASLAHALMLNDFYHDTVHQFAPTYHDYVLYNHGEGDEGARKYRSRTFVPTGPEMDAVRRNKPVFGTKMNEVQLSSPSSSATSTPKASTTAPSSEAMKSSFLVDASNSSSVPYDMSVISLDMGNHPPKIPPASETGRRW</sequence>
<dbReference type="EMBL" id="JAXQNO010000002">
    <property type="protein sequence ID" value="KAK4802109.1"/>
    <property type="molecule type" value="Genomic_DNA"/>
</dbReference>
<protein>
    <submittedName>
        <fullName evidence="2">Uncharacterized protein</fullName>
    </submittedName>
</protein>
<feature type="compositionally biased region" description="Low complexity" evidence="1">
    <location>
        <begin position="169"/>
        <end position="188"/>
    </location>
</feature>
<evidence type="ECO:0000313" key="3">
    <source>
        <dbReference type="Proteomes" id="UP001346149"/>
    </source>
</evidence>
<evidence type="ECO:0000313" key="2">
    <source>
        <dbReference type="EMBL" id="KAK4802109.1"/>
    </source>
</evidence>
<name>A0AAN7MBN9_TRANT</name>
<reference evidence="2 3" key="1">
    <citation type="journal article" date="2023" name="Hortic Res">
        <title>Pangenome of water caltrop reveals structural variations and asymmetric subgenome divergence after allopolyploidization.</title>
        <authorList>
            <person name="Zhang X."/>
            <person name="Chen Y."/>
            <person name="Wang L."/>
            <person name="Yuan Y."/>
            <person name="Fang M."/>
            <person name="Shi L."/>
            <person name="Lu R."/>
            <person name="Comes H.P."/>
            <person name="Ma Y."/>
            <person name="Chen Y."/>
            <person name="Huang G."/>
            <person name="Zhou Y."/>
            <person name="Zheng Z."/>
            <person name="Qiu Y."/>
        </authorList>
    </citation>
    <scope>NUCLEOTIDE SEQUENCE [LARGE SCALE GENOMIC DNA]</scope>
    <source>
        <strain evidence="2">F231</strain>
    </source>
</reference>
<proteinExistence type="predicted"/>
<feature type="region of interest" description="Disordered" evidence="1">
    <location>
        <begin position="214"/>
        <end position="233"/>
    </location>
</feature>
<feature type="region of interest" description="Disordered" evidence="1">
    <location>
        <begin position="165"/>
        <end position="192"/>
    </location>
</feature>
<keyword evidence="3" id="KW-1185">Reference proteome</keyword>
<evidence type="ECO:0000256" key="1">
    <source>
        <dbReference type="SAM" id="MobiDB-lite"/>
    </source>
</evidence>